<feature type="compositionally biased region" description="Acidic residues" evidence="2">
    <location>
        <begin position="1055"/>
        <end position="1064"/>
    </location>
</feature>
<organism evidence="4 5">
    <name type="scientific">Oculimacula yallundae</name>
    <dbReference type="NCBI Taxonomy" id="86028"/>
    <lineage>
        <taxon>Eukaryota</taxon>
        <taxon>Fungi</taxon>
        <taxon>Dikarya</taxon>
        <taxon>Ascomycota</taxon>
        <taxon>Pezizomycotina</taxon>
        <taxon>Leotiomycetes</taxon>
        <taxon>Helotiales</taxon>
        <taxon>Ploettnerulaceae</taxon>
        <taxon>Oculimacula</taxon>
    </lineage>
</organism>
<feature type="compositionally biased region" description="Polar residues" evidence="2">
    <location>
        <begin position="926"/>
        <end position="935"/>
    </location>
</feature>
<protein>
    <recommendedName>
        <fullName evidence="3">Zn(2)-C6 fungal-type domain-containing protein</fullName>
    </recommendedName>
</protein>
<dbReference type="PROSITE" id="PS00463">
    <property type="entry name" value="ZN2_CY6_FUNGAL_1"/>
    <property type="match status" value="1"/>
</dbReference>
<name>A0ABR4CFN1_9HELO</name>
<keyword evidence="1" id="KW-0539">Nucleus</keyword>
<evidence type="ECO:0000313" key="5">
    <source>
        <dbReference type="Proteomes" id="UP001595075"/>
    </source>
</evidence>
<proteinExistence type="predicted"/>
<gene>
    <name evidence="4" type="ORF">VTL71DRAFT_15081</name>
</gene>
<reference evidence="4 5" key="1">
    <citation type="journal article" date="2024" name="Commun. Biol.">
        <title>Comparative genomic analysis of thermophilic fungi reveals convergent evolutionary adaptations and gene losses.</title>
        <authorList>
            <person name="Steindorff A.S."/>
            <person name="Aguilar-Pontes M.V."/>
            <person name="Robinson A.J."/>
            <person name="Andreopoulos B."/>
            <person name="LaButti K."/>
            <person name="Kuo A."/>
            <person name="Mondo S."/>
            <person name="Riley R."/>
            <person name="Otillar R."/>
            <person name="Haridas S."/>
            <person name="Lipzen A."/>
            <person name="Grimwood J."/>
            <person name="Schmutz J."/>
            <person name="Clum A."/>
            <person name="Reid I.D."/>
            <person name="Moisan M.C."/>
            <person name="Butler G."/>
            <person name="Nguyen T.T.M."/>
            <person name="Dewar K."/>
            <person name="Conant G."/>
            <person name="Drula E."/>
            <person name="Henrissat B."/>
            <person name="Hansel C."/>
            <person name="Singer S."/>
            <person name="Hutchinson M.I."/>
            <person name="de Vries R.P."/>
            <person name="Natvig D.O."/>
            <person name="Powell A.J."/>
            <person name="Tsang A."/>
            <person name="Grigoriev I.V."/>
        </authorList>
    </citation>
    <scope>NUCLEOTIDE SEQUENCE [LARGE SCALE GENOMIC DNA]</scope>
    <source>
        <strain evidence="4 5">CBS 494.80</strain>
    </source>
</reference>
<dbReference type="SUPFAM" id="SSF53067">
    <property type="entry name" value="Actin-like ATPase domain"/>
    <property type="match status" value="1"/>
</dbReference>
<dbReference type="Proteomes" id="UP001595075">
    <property type="component" value="Unassembled WGS sequence"/>
</dbReference>
<dbReference type="EMBL" id="JAZHXI010000008">
    <property type="protein sequence ID" value="KAL2068743.1"/>
    <property type="molecule type" value="Genomic_DNA"/>
</dbReference>
<accession>A0ABR4CFN1</accession>
<feature type="region of interest" description="Disordered" evidence="2">
    <location>
        <begin position="11"/>
        <end position="34"/>
    </location>
</feature>
<comment type="caution">
    <text evidence="4">The sequence shown here is derived from an EMBL/GenBank/DDBJ whole genome shotgun (WGS) entry which is preliminary data.</text>
</comment>
<dbReference type="CDD" id="cd10170">
    <property type="entry name" value="ASKHA_NBD_HSP70"/>
    <property type="match status" value="1"/>
</dbReference>
<keyword evidence="5" id="KW-1185">Reference proteome</keyword>
<feature type="compositionally biased region" description="Basic and acidic residues" evidence="2">
    <location>
        <begin position="21"/>
        <end position="34"/>
    </location>
</feature>
<sequence>MTRTLGTAARAAASLLPQKPTDQHDDLRTDVQNEEPEKQFIGKLIVAIDMGTTQCAVATAEVLYPPHKRANQIPQVILYEGWNGAYQDGGQKRAYPSTSVYYQDNGTAITGHDVEVLEKLCDPSIFKPANHIRLWKLMFHEHLDDLQTETIQARIQAQLDKLGKTPTDLLRDWARCLLKNDLGITADGDQGSQLRSQYENFDRLEIEVVIAVPPGRTTIAHAQVTQAFVQAPLTSISVSLESEPAAMFRSWVEDGKDHQDWVVGRRYLVADGGGGTCCFVRFRLDRLNPLGFTQEFASESVICGAETVSDAMESLIAQKLPMNHKHREWEISRMRNDFESFYKHNVGSKVLIDSIAFKISGCLDSFIRIPMTEVEKCFDPCVAKLNEGMQRQINKGNPDEGVDSILLGGGLFQNSYVLEKVRAEFKPLNIRQISKKKGHVAIGCVLSRINGEFFTKSFVTTTKAITTLQAVTPDIRQSKYYPSLHTKPGDFDGQEYFWCAEYLVKKGDQTAAGKGFSTEKSVKDARKRYIDPEEISDDYCDTILTFTHQPESKDRWAACCKDGSWVDERGDRVPHPIHSEKVYWNPYKSKDSNDRKPGVTVADLDSERTKDGERYKVLRYSLDLLVNEVSTSIWVKVFSSKKIKKKTHRNVAFLSEPILREPLFTPQAISQSLADSFELDTGSKKIEPVQSQERSVHKSNQPDPEQTIIVLPAEASMRSRVNTHSTRTTLHKTPMISPTFNNSETAVDILASCWSCALRKVPCEVHEDSCTQCKQYRLACGGAIRPHWWHDQDIRKEQLVLLNDKIHELCSDEARQALAAYGARCSNPAQLATRVPARPPATEGSSSFTPVNRTAMNGMIKTPSTLKGYREPPTTTSYSSIEAFPKRRAPRDSIRASSSFHSPNSTPPSHSSVNAFPERRAPSDFRTASSLYPSPNKTPPFQAIPPKQLSVLSLSLSPPRSHNNASAHPSHSLLPPKSLFSLTASPKPKSNSNPDPDTSDPDSDDIYIGPPPLKRSRPITPGMCIRGRSRRSRRMDTQRRRNPEMKSWDDKDVCIEEESPGFGS</sequence>
<feature type="domain" description="Zn(2)-C6 fungal-type" evidence="3">
    <location>
        <begin position="752"/>
        <end position="780"/>
    </location>
</feature>
<evidence type="ECO:0000259" key="3">
    <source>
        <dbReference type="PROSITE" id="PS00463"/>
    </source>
</evidence>
<feature type="compositionally biased region" description="Basic and acidic residues" evidence="2">
    <location>
        <begin position="1034"/>
        <end position="1054"/>
    </location>
</feature>
<evidence type="ECO:0000313" key="4">
    <source>
        <dbReference type="EMBL" id="KAL2068743.1"/>
    </source>
</evidence>
<dbReference type="InterPro" id="IPR043129">
    <property type="entry name" value="ATPase_NBD"/>
</dbReference>
<feature type="compositionally biased region" description="Polar residues" evidence="2">
    <location>
        <begin position="843"/>
        <end position="855"/>
    </location>
</feature>
<feature type="compositionally biased region" description="Low complexity" evidence="2">
    <location>
        <begin position="897"/>
        <end position="912"/>
    </location>
</feature>
<feature type="compositionally biased region" description="Low complexity" evidence="2">
    <location>
        <begin position="985"/>
        <end position="996"/>
    </location>
</feature>
<dbReference type="SUPFAM" id="SSF57701">
    <property type="entry name" value="Zn2/Cys6 DNA-binding domain"/>
    <property type="match status" value="1"/>
</dbReference>
<evidence type="ECO:0000256" key="1">
    <source>
        <dbReference type="ARBA" id="ARBA00023242"/>
    </source>
</evidence>
<dbReference type="PANTHER" id="PTHR42749:SF1">
    <property type="entry name" value="CELL SHAPE-DETERMINING PROTEIN MREB"/>
    <property type="match status" value="1"/>
</dbReference>
<dbReference type="Gene3D" id="3.90.640.10">
    <property type="entry name" value="Actin, Chain A, domain 4"/>
    <property type="match status" value="1"/>
</dbReference>
<feature type="region of interest" description="Disordered" evidence="2">
    <location>
        <begin position="834"/>
        <end position="1064"/>
    </location>
</feature>
<dbReference type="PANTHER" id="PTHR42749">
    <property type="entry name" value="CELL SHAPE-DETERMINING PROTEIN MREB"/>
    <property type="match status" value="1"/>
</dbReference>
<feature type="compositionally biased region" description="Low complexity" evidence="2">
    <location>
        <begin position="945"/>
        <end position="972"/>
    </location>
</feature>
<dbReference type="Gene3D" id="3.30.420.40">
    <property type="match status" value="2"/>
</dbReference>
<evidence type="ECO:0000256" key="2">
    <source>
        <dbReference type="SAM" id="MobiDB-lite"/>
    </source>
</evidence>
<dbReference type="InterPro" id="IPR036864">
    <property type="entry name" value="Zn2-C6_fun-type_DNA-bd_sf"/>
</dbReference>
<dbReference type="InterPro" id="IPR001138">
    <property type="entry name" value="Zn2Cys6_DnaBD"/>
</dbReference>